<evidence type="ECO:0000256" key="5">
    <source>
        <dbReference type="ARBA" id="ARBA00022692"/>
    </source>
</evidence>
<dbReference type="AlphaFoldDB" id="A0A7J4IXG0"/>
<keyword evidence="6 9" id="KW-1133">Transmembrane helix</keyword>
<keyword evidence="2" id="KW-0813">Transport</keyword>
<evidence type="ECO:0000256" key="8">
    <source>
        <dbReference type="ARBA" id="ARBA00023136"/>
    </source>
</evidence>
<protein>
    <recommendedName>
        <fullName evidence="10">Cation/H+ exchanger transmembrane domain-containing protein</fullName>
    </recommendedName>
</protein>
<feature type="transmembrane region" description="Helical" evidence="9">
    <location>
        <begin position="157"/>
        <end position="178"/>
    </location>
</feature>
<evidence type="ECO:0000256" key="2">
    <source>
        <dbReference type="ARBA" id="ARBA00022448"/>
    </source>
</evidence>
<organism evidence="11 12">
    <name type="scientific">Candidatus Iainarchaeum sp</name>
    <dbReference type="NCBI Taxonomy" id="3101447"/>
    <lineage>
        <taxon>Archaea</taxon>
        <taxon>Candidatus Iainarchaeota</taxon>
        <taxon>Candidatus Iainarchaeia</taxon>
        <taxon>Candidatus Iainarchaeales</taxon>
        <taxon>Candidatus Iainarchaeaceae</taxon>
        <taxon>Candidatus Iainarchaeum</taxon>
    </lineage>
</organism>
<evidence type="ECO:0000256" key="9">
    <source>
        <dbReference type="SAM" id="Phobius"/>
    </source>
</evidence>
<evidence type="ECO:0000256" key="3">
    <source>
        <dbReference type="ARBA" id="ARBA00022449"/>
    </source>
</evidence>
<feature type="transmembrane region" description="Helical" evidence="9">
    <location>
        <begin position="277"/>
        <end position="296"/>
    </location>
</feature>
<sequence length="420" mass="44772">MPISIETAFLILGGIIVIGYFGELFAKRFMVPSALLLLAIGYGLKLSGYVDANDFIGLQGLVGTLALVVLLFDGGMSLNVFDVLFKSGRVLAVALFIMLISIVGSALLFAAFGMSWLVGAVFGAIVGGIDAGITISIERGVSHPEKVRNFLTLESSISDVLSIVLAIVLTQALITGAVDLQLISQGIAGKFSVGIFIGLLAGVASILALSKIEKGYNYMVTFALVLLLYSVAEFLSGSGAIAVLAFGLVLGNEAVVRRIMHSMDVESYPVIAQFQSEISFFIRTFFFVFLGIVVTLGNLVNFAIALVLMIMLCIIRYFVVYFSTKGSEYFEHKSVLAAMNPRGLATAVLASYPLLAVQGALGAQSGPAVAALALQLSSFSEIAFYLILLSILFTTVMIPLTNRKSGLDIYEKSEVKQMQV</sequence>
<evidence type="ECO:0000313" key="12">
    <source>
        <dbReference type="Proteomes" id="UP000565078"/>
    </source>
</evidence>
<feature type="domain" description="Cation/H+ exchanger transmembrane" evidence="10">
    <location>
        <begin position="16"/>
        <end position="399"/>
    </location>
</feature>
<feature type="transmembrane region" description="Helical" evidence="9">
    <location>
        <begin position="90"/>
        <end position="110"/>
    </location>
</feature>
<feature type="transmembrane region" description="Helical" evidence="9">
    <location>
        <begin position="302"/>
        <end position="322"/>
    </location>
</feature>
<dbReference type="PANTHER" id="PTHR32507:SF0">
    <property type="entry name" value="NA(+)_H(+) ANTIPORTER 2-RELATED"/>
    <property type="match status" value="1"/>
</dbReference>
<evidence type="ECO:0000256" key="7">
    <source>
        <dbReference type="ARBA" id="ARBA00023065"/>
    </source>
</evidence>
<feature type="transmembrane region" description="Helical" evidence="9">
    <location>
        <begin position="116"/>
        <end position="137"/>
    </location>
</feature>
<dbReference type="PANTHER" id="PTHR32507">
    <property type="entry name" value="NA(+)/H(+) ANTIPORTER 1"/>
    <property type="match status" value="1"/>
</dbReference>
<evidence type="ECO:0000256" key="4">
    <source>
        <dbReference type="ARBA" id="ARBA00022475"/>
    </source>
</evidence>
<keyword evidence="5 9" id="KW-0812">Transmembrane</keyword>
<keyword evidence="7" id="KW-0406">Ion transport</keyword>
<dbReference type="Pfam" id="PF00999">
    <property type="entry name" value="Na_H_Exchanger"/>
    <property type="match status" value="1"/>
</dbReference>
<feature type="transmembrane region" description="Helical" evidence="9">
    <location>
        <begin position="190"/>
        <end position="209"/>
    </location>
</feature>
<dbReference type="InterPro" id="IPR038770">
    <property type="entry name" value="Na+/solute_symporter_sf"/>
</dbReference>
<dbReference type="EMBL" id="DUGC01000085">
    <property type="protein sequence ID" value="HIH10088.1"/>
    <property type="molecule type" value="Genomic_DNA"/>
</dbReference>
<evidence type="ECO:0000259" key="10">
    <source>
        <dbReference type="Pfam" id="PF00999"/>
    </source>
</evidence>
<dbReference type="InterPro" id="IPR006153">
    <property type="entry name" value="Cation/H_exchanger_TM"/>
</dbReference>
<dbReference type="GO" id="GO:1902600">
    <property type="term" value="P:proton transmembrane transport"/>
    <property type="evidence" value="ECO:0007669"/>
    <property type="project" value="InterPro"/>
</dbReference>
<feature type="transmembrane region" description="Helical" evidence="9">
    <location>
        <begin position="29"/>
        <end position="50"/>
    </location>
</feature>
<proteinExistence type="predicted"/>
<feature type="transmembrane region" description="Helical" evidence="9">
    <location>
        <begin position="56"/>
        <end position="78"/>
    </location>
</feature>
<feature type="transmembrane region" description="Helical" evidence="9">
    <location>
        <begin position="343"/>
        <end position="362"/>
    </location>
</feature>
<reference evidence="12" key="1">
    <citation type="journal article" date="2020" name="bioRxiv">
        <title>A rank-normalized archaeal taxonomy based on genome phylogeny resolves widespread incomplete and uneven classifications.</title>
        <authorList>
            <person name="Rinke C."/>
            <person name="Chuvochina M."/>
            <person name="Mussig A.J."/>
            <person name="Chaumeil P.-A."/>
            <person name="Waite D.W."/>
            <person name="Whitman W.B."/>
            <person name="Parks D.H."/>
            <person name="Hugenholtz P."/>
        </authorList>
    </citation>
    <scope>NUCLEOTIDE SEQUENCE [LARGE SCALE GENOMIC DNA]</scope>
</reference>
<dbReference type="GO" id="GO:0005886">
    <property type="term" value="C:plasma membrane"/>
    <property type="evidence" value="ECO:0007669"/>
    <property type="project" value="UniProtKB-SubCell"/>
</dbReference>
<keyword evidence="3" id="KW-0050">Antiport</keyword>
<feature type="transmembrane region" description="Helical" evidence="9">
    <location>
        <begin position="382"/>
        <end position="400"/>
    </location>
</feature>
<keyword evidence="4" id="KW-1003">Cell membrane</keyword>
<dbReference type="GO" id="GO:0015297">
    <property type="term" value="F:antiporter activity"/>
    <property type="evidence" value="ECO:0007669"/>
    <property type="project" value="UniProtKB-KW"/>
</dbReference>
<name>A0A7J4IXG0_9ARCH</name>
<keyword evidence="8 9" id="KW-0472">Membrane</keyword>
<evidence type="ECO:0000256" key="6">
    <source>
        <dbReference type="ARBA" id="ARBA00022989"/>
    </source>
</evidence>
<comment type="subcellular location">
    <subcellularLocation>
        <location evidence="1">Cell membrane</location>
        <topology evidence="1">Multi-pass membrane protein</topology>
    </subcellularLocation>
</comment>
<comment type="caution">
    <text evidence="11">The sequence shown here is derived from an EMBL/GenBank/DDBJ whole genome shotgun (WGS) entry which is preliminary data.</text>
</comment>
<evidence type="ECO:0000256" key="1">
    <source>
        <dbReference type="ARBA" id="ARBA00004651"/>
    </source>
</evidence>
<dbReference type="Proteomes" id="UP000565078">
    <property type="component" value="Unassembled WGS sequence"/>
</dbReference>
<gene>
    <name evidence="11" type="ORF">HA254_05475</name>
</gene>
<accession>A0A7J4IXG0</accession>
<feature type="transmembrane region" description="Helical" evidence="9">
    <location>
        <begin position="6"/>
        <end position="22"/>
    </location>
</feature>
<dbReference type="Gene3D" id="1.20.1530.20">
    <property type="match status" value="1"/>
</dbReference>
<evidence type="ECO:0000313" key="11">
    <source>
        <dbReference type="EMBL" id="HIH10088.1"/>
    </source>
</evidence>